<protein>
    <submittedName>
        <fullName evidence="1">Uncharacterized protein</fullName>
    </submittedName>
</protein>
<dbReference type="AlphaFoldDB" id="R2SBG3"/>
<organism evidence="1 2">
    <name type="scientific">Enterococcus pallens ATCC BAA-351</name>
    <dbReference type="NCBI Taxonomy" id="1158607"/>
    <lineage>
        <taxon>Bacteria</taxon>
        <taxon>Bacillati</taxon>
        <taxon>Bacillota</taxon>
        <taxon>Bacilli</taxon>
        <taxon>Lactobacillales</taxon>
        <taxon>Enterococcaceae</taxon>
        <taxon>Enterococcus</taxon>
    </lineage>
</organism>
<dbReference type="EMBL" id="AJAQ01000036">
    <property type="protein sequence ID" value="EOH90196.1"/>
    <property type="molecule type" value="Genomic_DNA"/>
</dbReference>
<sequence>MTRKYQFSEYKKGNILSYLKSNNQSTLYDDQQIVLYYSEENEAKIGLTMVVVPQERAHKVFIFVDDYLSYAIFDGTKYYYINLGKFVISDEKASRPSYLQTGMHQIKAAQFSNDNPNTGKLISITTESYMIKDKPEQLN</sequence>
<name>R2SBG3_9ENTE</name>
<dbReference type="PATRIC" id="fig|1158607.3.peg.4005"/>
<proteinExistence type="predicted"/>
<evidence type="ECO:0000313" key="1">
    <source>
        <dbReference type="EMBL" id="EOH90196.1"/>
    </source>
</evidence>
<reference evidence="1 2" key="1">
    <citation type="submission" date="2013-02" db="EMBL/GenBank/DDBJ databases">
        <title>The Genome Sequence of Enterococcus pallens BAA-351.</title>
        <authorList>
            <consortium name="The Broad Institute Genome Sequencing Platform"/>
            <consortium name="The Broad Institute Genome Sequencing Center for Infectious Disease"/>
            <person name="Earl A.M."/>
            <person name="Gilmore M.S."/>
            <person name="Lebreton F."/>
            <person name="Walker B."/>
            <person name="Young S.K."/>
            <person name="Zeng Q."/>
            <person name="Gargeya S."/>
            <person name="Fitzgerald M."/>
            <person name="Haas B."/>
            <person name="Abouelleil A."/>
            <person name="Alvarado L."/>
            <person name="Arachchi H.M."/>
            <person name="Berlin A.M."/>
            <person name="Chapman S.B."/>
            <person name="Dewar J."/>
            <person name="Goldberg J."/>
            <person name="Griggs A."/>
            <person name="Gujja S."/>
            <person name="Hansen M."/>
            <person name="Howarth C."/>
            <person name="Imamovic A."/>
            <person name="Larimer J."/>
            <person name="McCowan C."/>
            <person name="Murphy C."/>
            <person name="Neiman D."/>
            <person name="Pearson M."/>
            <person name="Priest M."/>
            <person name="Roberts A."/>
            <person name="Saif S."/>
            <person name="Shea T."/>
            <person name="Sisk P."/>
            <person name="Sykes S."/>
            <person name="Wortman J."/>
            <person name="Nusbaum C."/>
            <person name="Birren B."/>
        </authorList>
    </citation>
    <scope>NUCLEOTIDE SEQUENCE [LARGE SCALE GENOMIC DNA]</scope>
    <source>
        <strain evidence="1 2">ATCC BAA-351</strain>
    </source>
</reference>
<gene>
    <name evidence="1" type="ORF">UAU_04025</name>
</gene>
<dbReference type="Proteomes" id="UP000013782">
    <property type="component" value="Unassembled WGS sequence"/>
</dbReference>
<keyword evidence="2" id="KW-1185">Reference proteome</keyword>
<comment type="caution">
    <text evidence="1">The sequence shown here is derived from an EMBL/GenBank/DDBJ whole genome shotgun (WGS) entry which is preliminary data.</text>
</comment>
<dbReference type="HOGENOM" id="CLU_1842043_0_0_9"/>
<accession>R2SBG3</accession>
<dbReference type="RefSeq" id="WP_010758970.1">
    <property type="nucleotide sequence ID" value="NZ_ASWD01000005.1"/>
</dbReference>
<evidence type="ECO:0000313" key="2">
    <source>
        <dbReference type="Proteomes" id="UP000013782"/>
    </source>
</evidence>